<reference evidence="4 5" key="1">
    <citation type="submission" date="2021-10" db="EMBL/GenBank/DDBJ databases">
        <authorList>
            <person name="Criscuolo A."/>
        </authorList>
    </citation>
    <scope>NUCLEOTIDE SEQUENCE [LARGE SCALE GENOMIC DNA]</scope>
    <source>
        <strain evidence="5">CIP 111883</strain>
    </source>
</reference>
<dbReference type="InterPro" id="IPR050680">
    <property type="entry name" value="YpeA/RimI_acetyltransf"/>
</dbReference>
<dbReference type="PROSITE" id="PS51186">
    <property type="entry name" value="GNAT"/>
    <property type="match status" value="1"/>
</dbReference>
<dbReference type="Gene3D" id="3.40.630.30">
    <property type="match status" value="1"/>
</dbReference>
<dbReference type="InterPro" id="IPR000182">
    <property type="entry name" value="GNAT_dom"/>
</dbReference>
<organism evidence="4 5">
    <name type="scientific">Sutcliffiella rhizosphaerae</name>
    <dbReference type="NCBI Taxonomy" id="2880967"/>
    <lineage>
        <taxon>Bacteria</taxon>
        <taxon>Bacillati</taxon>
        <taxon>Bacillota</taxon>
        <taxon>Bacilli</taxon>
        <taxon>Bacillales</taxon>
        <taxon>Bacillaceae</taxon>
        <taxon>Sutcliffiella</taxon>
    </lineage>
</organism>
<dbReference type="Pfam" id="PF00583">
    <property type="entry name" value="Acetyltransf_1"/>
    <property type="match status" value="1"/>
</dbReference>
<keyword evidence="5" id="KW-1185">Reference proteome</keyword>
<protein>
    <submittedName>
        <fullName evidence="4">Mycothiol acetyltransferase</fullName>
        <ecNumber evidence="4">2.3.1.189</ecNumber>
    </submittedName>
</protein>
<dbReference type="Proteomes" id="UP000789833">
    <property type="component" value="Unassembled WGS sequence"/>
</dbReference>
<name>A0ABM8YUC1_9BACI</name>
<dbReference type="SUPFAM" id="SSF55729">
    <property type="entry name" value="Acyl-CoA N-acyltransferases (Nat)"/>
    <property type="match status" value="1"/>
</dbReference>
<dbReference type="EMBL" id="CAKJTJ010000054">
    <property type="protein sequence ID" value="CAG9623566.1"/>
    <property type="molecule type" value="Genomic_DNA"/>
</dbReference>
<comment type="caution">
    <text evidence="4">The sequence shown here is derived from an EMBL/GenBank/DDBJ whole genome shotgun (WGS) entry which is preliminary data.</text>
</comment>
<dbReference type="InterPro" id="IPR016181">
    <property type="entry name" value="Acyl_CoA_acyltransferase"/>
</dbReference>
<keyword evidence="1 4" id="KW-0808">Transferase</keyword>
<dbReference type="EC" id="2.3.1.189" evidence="4"/>
<evidence type="ECO:0000313" key="4">
    <source>
        <dbReference type="EMBL" id="CAG9623566.1"/>
    </source>
</evidence>
<gene>
    <name evidence="4" type="primary">mshD_2</name>
    <name evidence="4" type="ORF">BACCIP111883_04384</name>
</gene>
<keyword evidence="2 4" id="KW-0012">Acyltransferase</keyword>
<evidence type="ECO:0000313" key="5">
    <source>
        <dbReference type="Proteomes" id="UP000789833"/>
    </source>
</evidence>
<evidence type="ECO:0000259" key="3">
    <source>
        <dbReference type="PROSITE" id="PS51186"/>
    </source>
</evidence>
<dbReference type="PANTHER" id="PTHR43420">
    <property type="entry name" value="ACETYLTRANSFERASE"/>
    <property type="match status" value="1"/>
</dbReference>
<feature type="domain" description="N-acetyltransferase" evidence="3">
    <location>
        <begin position="1"/>
        <end position="165"/>
    </location>
</feature>
<dbReference type="GO" id="GO:0035447">
    <property type="term" value="F:mycothiol synthase activity"/>
    <property type="evidence" value="ECO:0007669"/>
    <property type="project" value="UniProtKB-EC"/>
</dbReference>
<evidence type="ECO:0000256" key="1">
    <source>
        <dbReference type="ARBA" id="ARBA00022679"/>
    </source>
</evidence>
<sequence length="165" mass="18708">MEIILLTPGNATEYQELRLTALKSSPEAFSSSYEEEKCNSVSFYEERLNGEQSYTYGAFLHNNLAGTVTLFPETKNKIKHRAHIFAMYVSEEFRKRGLGKALMNAAIEKAQELEGIEQIHLTVNASNEAAKMLYLSLGFSTYGVDKKALNIEGRYYDEELMVKMV</sequence>
<dbReference type="CDD" id="cd04301">
    <property type="entry name" value="NAT_SF"/>
    <property type="match status" value="1"/>
</dbReference>
<accession>A0ABM8YUC1</accession>
<dbReference type="RefSeq" id="WP_230505128.1">
    <property type="nucleotide sequence ID" value="NZ_CAKJTJ010000054.1"/>
</dbReference>
<proteinExistence type="predicted"/>
<evidence type="ECO:0000256" key="2">
    <source>
        <dbReference type="ARBA" id="ARBA00023315"/>
    </source>
</evidence>